<feature type="region of interest" description="Disordered" evidence="2">
    <location>
        <begin position="161"/>
        <end position="194"/>
    </location>
</feature>
<evidence type="ECO:0000256" key="1">
    <source>
        <dbReference type="SAM" id="Coils"/>
    </source>
</evidence>
<dbReference type="RefSeq" id="WP_146887992.1">
    <property type="nucleotide sequence ID" value="NZ_BJXB01000023.1"/>
</dbReference>
<name>A0A511N788_DEIC1</name>
<accession>A0A511N788</accession>
<protein>
    <submittedName>
        <fullName evidence="3">Uncharacterized protein</fullName>
    </submittedName>
</protein>
<organism evidence="3 4">
    <name type="scientific">Deinococcus cellulosilyticus (strain DSM 18568 / NBRC 106333 / KACC 11606 / 5516J-15)</name>
    <dbReference type="NCBI Taxonomy" id="1223518"/>
    <lineage>
        <taxon>Bacteria</taxon>
        <taxon>Thermotogati</taxon>
        <taxon>Deinococcota</taxon>
        <taxon>Deinococci</taxon>
        <taxon>Deinococcales</taxon>
        <taxon>Deinococcaceae</taxon>
        <taxon>Deinococcus</taxon>
    </lineage>
</organism>
<keyword evidence="1" id="KW-0175">Coiled coil</keyword>
<proteinExistence type="predicted"/>
<dbReference type="EMBL" id="BJXB01000023">
    <property type="protein sequence ID" value="GEM48700.1"/>
    <property type="molecule type" value="Genomic_DNA"/>
</dbReference>
<evidence type="ECO:0000313" key="3">
    <source>
        <dbReference type="EMBL" id="GEM48700.1"/>
    </source>
</evidence>
<gene>
    <name evidence="3" type="ORF">DC3_43350</name>
</gene>
<keyword evidence="4" id="KW-1185">Reference proteome</keyword>
<dbReference type="AlphaFoldDB" id="A0A511N788"/>
<reference evidence="3 4" key="1">
    <citation type="submission" date="2019-07" db="EMBL/GenBank/DDBJ databases">
        <title>Whole genome shotgun sequence of Deinococcus cellulosilyticus NBRC 106333.</title>
        <authorList>
            <person name="Hosoyama A."/>
            <person name="Uohara A."/>
            <person name="Ohji S."/>
            <person name="Ichikawa N."/>
        </authorList>
    </citation>
    <scope>NUCLEOTIDE SEQUENCE [LARGE SCALE GENOMIC DNA]</scope>
    <source>
        <strain evidence="3 4">NBRC 106333</strain>
    </source>
</reference>
<evidence type="ECO:0000256" key="2">
    <source>
        <dbReference type="SAM" id="MobiDB-lite"/>
    </source>
</evidence>
<sequence length="232" mass="24847">MSKKRLETTVQLVIGLAHQKGSTTINGVRFNKHQDGRVISEPVDEKTAHTLVSAGNYHYVSLEEPYALLDPLGEAVTKADGTALTALDENPRAQVYLDSLKTGPEESEEGAELRELQAELAAKDAEVTRLKAFASDLKARNAALEAENAALKQRLAELEAAPATEDTPPAAPAAADAPETTPDQESLEGKTKEELQVIARDLGIEARSNYNIPTLVALITKARENKAAANAN</sequence>
<feature type="coiled-coil region" evidence="1">
    <location>
        <begin position="113"/>
        <end position="161"/>
    </location>
</feature>
<feature type="compositionally biased region" description="Low complexity" evidence="2">
    <location>
        <begin position="161"/>
        <end position="183"/>
    </location>
</feature>
<comment type="caution">
    <text evidence="3">The sequence shown here is derived from an EMBL/GenBank/DDBJ whole genome shotgun (WGS) entry which is preliminary data.</text>
</comment>
<dbReference type="Proteomes" id="UP000321306">
    <property type="component" value="Unassembled WGS sequence"/>
</dbReference>
<evidence type="ECO:0000313" key="4">
    <source>
        <dbReference type="Proteomes" id="UP000321306"/>
    </source>
</evidence>